<gene>
    <name evidence="3" type="ORF">DES39_0576</name>
</gene>
<keyword evidence="4" id="KW-1185">Reference proteome</keyword>
<feature type="chain" id="PRO_5019769723" evidence="2">
    <location>
        <begin position="22"/>
        <end position="144"/>
    </location>
</feature>
<keyword evidence="1 2" id="KW-0732">Signal</keyword>
<evidence type="ECO:0000256" key="2">
    <source>
        <dbReference type="SAM" id="SignalP"/>
    </source>
</evidence>
<evidence type="ECO:0000256" key="1">
    <source>
        <dbReference type="ARBA" id="ARBA00022729"/>
    </source>
</evidence>
<dbReference type="PANTHER" id="PTHR36571:SF1">
    <property type="entry name" value="PROTEIN YGIW"/>
    <property type="match status" value="1"/>
</dbReference>
<dbReference type="PANTHER" id="PTHR36571">
    <property type="entry name" value="PROTEIN YGIW"/>
    <property type="match status" value="1"/>
</dbReference>
<dbReference type="OrthoDB" id="598245at2"/>
<reference evidence="3 4" key="1">
    <citation type="submission" date="2018-10" db="EMBL/GenBank/DDBJ databases">
        <title>Genomic Encyclopedia of Type Strains, Phase IV (KMG-IV): sequencing the most valuable type-strain genomes for metagenomic binning, comparative biology and taxonomic classification.</title>
        <authorList>
            <person name="Goeker M."/>
        </authorList>
    </citation>
    <scope>NUCLEOTIDE SEQUENCE [LARGE SCALE GENOMIC DNA]</scope>
    <source>
        <strain evidence="3 4">DSM 22228</strain>
    </source>
</reference>
<dbReference type="SUPFAM" id="SSF101756">
    <property type="entry name" value="Hypothetical protein YgiW"/>
    <property type="match status" value="1"/>
</dbReference>
<evidence type="ECO:0000313" key="3">
    <source>
        <dbReference type="EMBL" id="RKS87352.1"/>
    </source>
</evidence>
<dbReference type="InterPro" id="IPR005220">
    <property type="entry name" value="CarO-like"/>
</dbReference>
<dbReference type="AlphaFoldDB" id="A0A495RIJ1"/>
<name>A0A495RIJ1_9GAMM</name>
<protein>
    <submittedName>
        <fullName evidence="3">Uncharacterized protein (TIGR00156 family)</fullName>
    </submittedName>
</protein>
<proteinExistence type="predicted"/>
<dbReference type="InterPro" id="IPR036700">
    <property type="entry name" value="BOBF_sf"/>
</dbReference>
<dbReference type="Proteomes" id="UP000278542">
    <property type="component" value="Unassembled WGS sequence"/>
</dbReference>
<dbReference type="NCBIfam" id="NF033674">
    <property type="entry name" value="stress_OB_fold"/>
    <property type="match status" value="1"/>
</dbReference>
<organism evidence="3 4">
    <name type="scientific">Orbus hercynius</name>
    <dbReference type="NCBI Taxonomy" id="593135"/>
    <lineage>
        <taxon>Bacteria</taxon>
        <taxon>Pseudomonadati</taxon>
        <taxon>Pseudomonadota</taxon>
        <taxon>Gammaproteobacteria</taxon>
        <taxon>Orbales</taxon>
        <taxon>Orbaceae</taxon>
        <taxon>Orbus</taxon>
    </lineage>
</organism>
<dbReference type="Gene3D" id="2.40.50.200">
    <property type="entry name" value="Bacterial OB-fold"/>
    <property type="match status" value="1"/>
</dbReference>
<evidence type="ECO:0000313" key="4">
    <source>
        <dbReference type="Proteomes" id="UP000278542"/>
    </source>
</evidence>
<sequence length="144" mass="15323">MKKLIPLVLITTLGISGTALAKHDNRGGFSDGMMMSPGSGGMGMAGGLVSATTVEQVKQLADDSFVVLKGHIIQQVGKKEYIFKDDTGQIQVEIGNRDWRGQVVSPTDLVEISGKVDKDWNSVEIDVKSLRIITAAVPAPANSK</sequence>
<dbReference type="EMBL" id="RBWY01000001">
    <property type="protein sequence ID" value="RKS87352.1"/>
    <property type="molecule type" value="Genomic_DNA"/>
</dbReference>
<accession>A0A495RIJ1</accession>
<feature type="signal peptide" evidence="2">
    <location>
        <begin position="1"/>
        <end position="21"/>
    </location>
</feature>
<dbReference type="RefSeq" id="WP_121144250.1">
    <property type="nucleotide sequence ID" value="NZ_RBWY01000001.1"/>
</dbReference>
<dbReference type="Pfam" id="PF04076">
    <property type="entry name" value="BOF"/>
    <property type="match status" value="1"/>
</dbReference>
<comment type="caution">
    <text evidence="3">The sequence shown here is derived from an EMBL/GenBank/DDBJ whole genome shotgun (WGS) entry which is preliminary data.</text>
</comment>